<dbReference type="PANTHER" id="PTHR35983">
    <property type="entry name" value="UPF0166 PROTEIN TM_0021"/>
    <property type="match status" value="1"/>
</dbReference>
<dbReference type="Gene3D" id="3.30.70.120">
    <property type="match status" value="1"/>
</dbReference>
<reference evidence="2 3" key="1">
    <citation type="journal article" date="2008" name="Genome Biol.">
        <title>A genomic analysis of the archaeal system Ignicoccus hospitalis-Nanoarchaeum equitans.</title>
        <authorList>
            <person name="Podar M."/>
            <person name="Anderson I."/>
            <person name="Makarova K.S."/>
            <person name="Elkins J.G."/>
            <person name="Ivanova N."/>
            <person name="Wall M.A."/>
            <person name="Lykidis A."/>
            <person name="Mavromatis K."/>
            <person name="Sun H."/>
            <person name="Hudson M.E."/>
            <person name="Chen W."/>
            <person name="Deciu C."/>
            <person name="Hutchison D."/>
            <person name="Eads J.R."/>
            <person name="Anderson A."/>
            <person name="Fernandes F."/>
            <person name="Szeto E."/>
            <person name="Lapidus A."/>
            <person name="Kyrpides N.C."/>
            <person name="Saier M.H.Jr."/>
            <person name="Richardson P.M."/>
            <person name="Rachel R."/>
            <person name="Huber H."/>
            <person name="Eisen J.A."/>
            <person name="Koonin E.V."/>
            <person name="Keller M."/>
            <person name="Stetter K.O."/>
        </authorList>
    </citation>
    <scope>NUCLEOTIDE SEQUENCE [LARGE SCALE GENOMIC DNA]</scope>
    <source>
        <strain evidence="3">KIN4/I / DSM 18386 / JCM 14125</strain>
    </source>
</reference>
<keyword evidence="3" id="KW-1185">Reference proteome</keyword>
<dbReference type="SUPFAM" id="SSF54913">
    <property type="entry name" value="GlnB-like"/>
    <property type="match status" value="1"/>
</dbReference>
<name>A8ABU1_IGNH4</name>
<dbReference type="KEGG" id="iho:Igni_1217"/>
<dbReference type="PANTHER" id="PTHR35983:SF1">
    <property type="entry name" value="UPF0166 PROTEIN TM_0021"/>
    <property type="match status" value="1"/>
</dbReference>
<accession>A8ABU1</accession>
<dbReference type="HOGENOM" id="CLU_146749_2_1_2"/>
<proteinExistence type="inferred from homology"/>
<sequence>MKAFAVFLSEGDVYEDVPLHKVIMEKAKEMGISGMTIIKGYTGYGKHKGTSEIDPFHGYGDKPVIVVVIEEEEKGKKFVELVKSLKSDALVVSWNVERL</sequence>
<organism evidence="2 3">
    <name type="scientific">Ignicoccus hospitalis (strain KIN4/I / DSM 18386 / JCM 14125)</name>
    <dbReference type="NCBI Taxonomy" id="453591"/>
    <lineage>
        <taxon>Archaea</taxon>
        <taxon>Thermoproteota</taxon>
        <taxon>Thermoprotei</taxon>
        <taxon>Desulfurococcales</taxon>
        <taxon>Desulfurococcaceae</taxon>
        <taxon>Ignicoccus</taxon>
    </lineage>
</organism>
<evidence type="ECO:0000313" key="3">
    <source>
        <dbReference type="Proteomes" id="UP000000262"/>
    </source>
</evidence>
<evidence type="ECO:0000256" key="1">
    <source>
        <dbReference type="ARBA" id="ARBA00010554"/>
    </source>
</evidence>
<dbReference type="AlphaFoldDB" id="A8ABU1"/>
<dbReference type="GeneID" id="5562689"/>
<dbReference type="InterPro" id="IPR011322">
    <property type="entry name" value="N-reg_PII-like_a/b"/>
</dbReference>
<protein>
    <submittedName>
        <fullName evidence="2">Uncharacterized protein</fullName>
    </submittedName>
</protein>
<dbReference type="Proteomes" id="UP000000262">
    <property type="component" value="Chromosome"/>
</dbReference>
<dbReference type="InterPro" id="IPR003793">
    <property type="entry name" value="UPF0166"/>
</dbReference>
<dbReference type="EMBL" id="CP000816">
    <property type="protein sequence ID" value="ABU82393.1"/>
    <property type="molecule type" value="Genomic_DNA"/>
</dbReference>
<dbReference type="Pfam" id="PF02641">
    <property type="entry name" value="DUF190"/>
    <property type="match status" value="1"/>
</dbReference>
<evidence type="ECO:0000313" key="2">
    <source>
        <dbReference type="EMBL" id="ABU82393.1"/>
    </source>
</evidence>
<dbReference type="RefSeq" id="WP_012123357.1">
    <property type="nucleotide sequence ID" value="NC_009776.1"/>
</dbReference>
<dbReference type="eggNOG" id="arCOG04967">
    <property type="taxonomic scope" value="Archaea"/>
</dbReference>
<dbReference type="STRING" id="453591.Igni_1217"/>
<gene>
    <name evidence="2" type="ordered locus">Igni_1217</name>
</gene>
<dbReference type="InterPro" id="IPR015867">
    <property type="entry name" value="N-reg_PII/ATP_PRibTrfase_C"/>
</dbReference>
<comment type="similarity">
    <text evidence="1">Belongs to the UPF0166 family.</text>
</comment>